<dbReference type="SUPFAM" id="SSF48726">
    <property type="entry name" value="Immunoglobulin"/>
    <property type="match status" value="1"/>
</dbReference>
<reference evidence="2" key="2">
    <citation type="submission" date="2025-09" db="UniProtKB">
        <authorList>
            <consortium name="Ensembl"/>
        </authorList>
    </citation>
    <scope>IDENTIFICATION</scope>
</reference>
<dbReference type="AlphaFoldDB" id="A0A3Q2X110"/>
<dbReference type="InterPro" id="IPR003599">
    <property type="entry name" value="Ig_sub"/>
</dbReference>
<dbReference type="InterPro" id="IPR013783">
    <property type="entry name" value="Ig-like_fold"/>
</dbReference>
<dbReference type="InterPro" id="IPR003598">
    <property type="entry name" value="Ig_sub2"/>
</dbReference>
<dbReference type="InterPro" id="IPR036179">
    <property type="entry name" value="Ig-like_dom_sf"/>
</dbReference>
<evidence type="ECO:0000313" key="3">
    <source>
        <dbReference type="Proteomes" id="UP000264840"/>
    </source>
</evidence>
<dbReference type="Ensembl" id="ENSHBUT00000026697.1">
    <property type="protein sequence ID" value="ENSHBUP00000033149.1"/>
    <property type="gene ID" value="ENSHBUG00000019897.1"/>
</dbReference>
<name>A0A3Q2X110_HAPBU</name>
<dbReference type="SMART" id="SM00408">
    <property type="entry name" value="IGc2"/>
    <property type="match status" value="1"/>
</dbReference>
<dbReference type="PROSITE" id="PS50835">
    <property type="entry name" value="IG_LIKE"/>
    <property type="match status" value="1"/>
</dbReference>
<organism evidence="2 3">
    <name type="scientific">Haplochromis burtoni</name>
    <name type="common">Burton's mouthbrooder</name>
    <name type="synonym">Chromis burtoni</name>
    <dbReference type="NCBI Taxonomy" id="8153"/>
    <lineage>
        <taxon>Eukaryota</taxon>
        <taxon>Metazoa</taxon>
        <taxon>Chordata</taxon>
        <taxon>Craniata</taxon>
        <taxon>Vertebrata</taxon>
        <taxon>Euteleostomi</taxon>
        <taxon>Actinopterygii</taxon>
        <taxon>Neopterygii</taxon>
        <taxon>Teleostei</taxon>
        <taxon>Neoteleostei</taxon>
        <taxon>Acanthomorphata</taxon>
        <taxon>Ovalentaria</taxon>
        <taxon>Cichlomorphae</taxon>
        <taxon>Cichliformes</taxon>
        <taxon>Cichlidae</taxon>
        <taxon>African cichlids</taxon>
        <taxon>Pseudocrenilabrinae</taxon>
        <taxon>Haplochromini</taxon>
        <taxon>Haplochromis</taxon>
    </lineage>
</organism>
<dbReference type="Proteomes" id="UP000264840">
    <property type="component" value="Unplaced"/>
</dbReference>
<dbReference type="InterPro" id="IPR007110">
    <property type="entry name" value="Ig-like_dom"/>
</dbReference>
<reference evidence="2" key="1">
    <citation type="submission" date="2025-08" db="UniProtKB">
        <authorList>
            <consortium name="Ensembl"/>
        </authorList>
    </citation>
    <scope>IDENTIFICATION</scope>
</reference>
<protein>
    <recommendedName>
        <fullName evidence="1">Ig-like domain-containing protein</fullName>
    </recommendedName>
</protein>
<sequence>KTNIKQGWIPNQKIELKTLPNITAQLGQNVTLTCETNLDSSSIKHLSWLFPSKNQSICQYDYGNTVLDNRCEVINGTSLVLKLINVSPADQGSYMCKLRSKVGTRENNSTVTVQGRFVCHTATVTFTQILHRIICLSVKSHNVMLSFFISILHSAHSKCVVICTLS</sequence>
<dbReference type="SMART" id="SM00409">
    <property type="entry name" value="IG"/>
    <property type="match status" value="1"/>
</dbReference>
<keyword evidence="3" id="KW-1185">Reference proteome</keyword>
<dbReference type="Pfam" id="PF07686">
    <property type="entry name" value="V-set"/>
    <property type="match status" value="1"/>
</dbReference>
<evidence type="ECO:0000259" key="1">
    <source>
        <dbReference type="PROSITE" id="PS50835"/>
    </source>
</evidence>
<dbReference type="InterPro" id="IPR013106">
    <property type="entry name" value="Ig_V-set"/>
</dbReference>
<accession>A0A3Q2X110</accession>
<dbReference type="Gene3D" id="2.60.40.10">
    <property type="entry name" value="Immunoglobulins"/>
    <property type="match status" value="1"/>
</dbReference>
<proteinExistence type="predicted"/>
<evidence type="ECO:0000313" key="2">
    <source>
        <dbReference type="Ensembl" id="ENSHBUP00000033149.1"/>
    </source>
</evidence>
<feature type="domain" description="Ig-like" evidence="1">
    <location>
        <begin position="10"/>
        <end position="112"/>
    </location>
</feature>